<dbReference type="AlphaFoldDB" id="A0A3S4ZZV0"/>
<feature type="region of interest" description="Disordered" evidence="1">
    <location>
        <begin position="1"/>
        <end position="24"/>
    </location>
</feature>
<evidence type="ECO:0000313" key="3">
    <source>
        <dbReference type="Proteomes" id="UP000784294"/>
    </source>
</evidence>
<keyword evidence="3" id="KW-1185">Reference proteome</keyword>
<feature type="compositionally biased region" description="Basic and acidic residues" evidence="1">
    <location>
        <begin position="14"/>
        <end position="24"/>
    </location>
</feature>
<dbReference type="Proteomes" id="UP000784294">
    <property type="component" value="Unassembled WGS sequence"/>
</dbReference>
<organism evidence="2 3">
    <name type="scientific">Protopolystoma xenopodis</name>
    <dbReference type="NCBI Taxonomy" id="117903"/>
    <lineage>
        <taxon>Eukaryota</taxon>
        <taxon>Metazoa</taxon>
        <taxon>Spiralia</taxon>
        <taxon>Lophotrochozoa</taxon>
        <taxon>Platyhelminthes</taxon>
        <taxon>Monogenea</taxon>
        <taxon>Polyopisthocotylea</taxon>
        <taxon>Polystomatidea</taxon>
        <taxon>Polystomatidae</taxon>
        <taxon>Protopolystoma</taxon>
    </lineage>
</organism>
<name>A0A3S4ZZV0_9PLAT</name>
<comment type="caution">
    <text evidence="2">The sequence shown here is derived from an EMBL/GenBank/DDBJ whole genome shotgun (WGS) entry which is preliminary data.</text>
</comment>
<reference evidence="2" key="1">
    <citation type="submission" date="2018-11" db="EMBL/GenBank/DDBJ databases">
        <authorList>
            <consortium name="Pathogen Informatics"/>
        </authorList>
    </citation>
    <scope>NUCLEOTIDE SEQUENCE</scope>
</reference>
<sequence>MKRANVRLWSSRLNDPRKNPERDYVSPLHPVALNTITNLATTALTAVHYAYSRRNWLRSDRVRPRYLSVYLHCRQQSNKNDTPHDQVSYTVIAQTMTSLIRCHLYLGYYRTQ</sequence>
<evidence type="ECO:0000313" key="2">
    <source>
        <dbReference type="EMBL" id="VEL11205.1"/>
    </source>
</evidence>
<dbReference type="EMBL" id="CAAALY010011176">
    <property type="protein sequence ID" value="VEL11205.1"/>
    <property type="molecule type" value="Genomic_DNA"/>
</dbReference>
<proteinExistence type="predicted"/>
<protein>
    <submittedName>
        <fullName evidence="2">Uncharacterized protein</fullName>
    </submittedName>
</protein>
<gene>
    <name evidence="2" type="ORF">PXEA_LOCUS4645</name>
</gene>
<evidence type="ECO:0000256" key="1">
    <source>
        <dbReference type="SAM" id="MobiDB-lite"/>
    </source>
</evidence>
<accession>A0A3S4ZZV0</accession>